<evidence type="ECO:0000313" key="3">
    <source>
        <dbReference type="Proteomes" id="UP000562492"/>
    </source>
</evidence>
<sequence>MRYRTLPRLAAIAAICLSPLAASLPLLAAEPKINNFAVADAVTSVQLCGNRNSGSNKSAQPYRVVLGEQNGQSVLFVQWMNQPEGAGSWRGVAAHTQGFAEINDDKAGLTLQNLRCTAQGKGIRITANVVGGPKTTKRRQMRLDVGPALEKYEITFTPALK</sequence>
<evidence type="ECO:0000256" key="1">
    <source>
        <dbReference type="SAM" id="SignalP"/>
    </source>
</evidence>
<name>A0ABR6RJK8_9BURK</name>
<keyword evidence="1" id="KW-0732">Signal</keyword>
<keyword evidence="3" id="KW-1185">Reference proteome</keyword>
<protein>
    <submittedName>
        <fullName evidence="2">Uncharacterized protein</fullName>
    </submittedName>
</protein>
<comment type="caution">
    <text evidence="2">The sequence shown here is derived from an EMBL/GenBank/DDBJ whole genome shotgun (WGS) entry which is preliminary data.</text>
</comment>
<dbReference type="Proteomes" id="UP000562492">
    <property type="component" value="Unassembled WGS sequence"/>
</dbReference>
<reference evidence="2 3" key="1">
    <citation type="submission" date="2020-08" db="EMBL/GenBank/DDBJ databases">
        <title>Functional genomics of gut bacteria from endangered species of beetles.</title>
        <authorList>
            <person name="Carlos-Shanley C."/>
        </authorList>
    </citation>
    <scope>NUCLEOTIDE SEQUENCE [LARGE SCALE GENOMIC DNA]</scope>
    <source>
        <strain evidence="2 3">S00124</strain>
    </source>
</reference>
<feature type="chain" id="PRO_5045989622" evidence="1">
    <location>
        <begin position="29"/>
        <end position="161"/>
    </location>
</feature>
<feature type="signal peptide" evidence="1">
    <location>
        <begin position="1"/>
        <end position="28"/>
    </location>
</feature>
<accession>A0ABR6RJK8</accession>
<dbReference type="EMBL" id="JACHKZ010000027">
    <property type="protein sequence ID" value="MBB6579348.1"/>
    <property type="molecule type" value="Genomic_DNA"/>
</dbReference>
<organism evidence="2 3">
    <name type="scientific">Comamonas odontotermitis</name>
    <dbReference type="NCBI Taxonomy" id="379895"/>
    <lineage>
        <taxon>Bacteria</taxon>
        <taxon>Pseudomonadati</taxon>
        <taxon>Pseudomonadota</taxon>
        <taxon>Betaproteobacteria</taxon>
        <taxon>Burkholderiales</taxon>
        <taxon>Comamonadaceae</taxon>
        <taxon>Comamonas</taxon>
    </lineage>
</organism>
<gene>
    <name evidence="2" type="ORF">HNP33_003460</name>
</gene>
<evidence type="ECO:0000313" key="2">
    <source>
        <dbReference type="EMBL" id="MBB6579348.1"/>
    </source>
</evidence>
<dbReference type="RefSeq" id="WP_184710553.1">
    <property type="nucleotide sequence ID" value="NZ_JACHKZ010000027.1"/>
</dbReference>
<proteinExistence type="predicted"/>